<reference evidence="15 16" key="1">
    <citation type="submission" date="2024-09" db="EMBL/GenBank/DDBJ databases">
        <title>Genome sequencing and assembly of Phytophthora oleae, isolate VK10A, causative agent of rot of olive drupes.</title>
        <authorList>
            <person name="Conti Taguali S."/>
            <person name="Riolo M."/>
            <person name="La Spada F."/>
            <person name="Cacciola S.O."/>
            <person name="Dionisio G."/>
        </authorList>
    </citation>
    <scope>NUCLEOTIDE SEQUENCE [LARGE SCALE GENOMIC DNA]</scope>
    <source>
        <strain evidence="15 16">VK10A</strain>
    </source>
</reference>
<comment type="function">
    <text evidence="11">Glucanases play a role in cell expansion during growth, in cell-cell fusion during mating, and in spore release during sporulation. This enzyme may be involved in beta-glucan degradation. Active on laminarin and lichenan.</text>
</comment>
<dbReference type="GO" id="GO:0005886">
    <property type="term" value="C:plasma membrane"/>
    <property type="evidence" value="ECO:0007669"/>
    <property type="project" value="UniProtKB-SubCell"/>
</dbReference>
<feature type="region of interest" description="Disordered" evidence="14">
    <location>
        <begin position="275"/>
        <end position="384"/>
    </location>
</feature>
<evidence type="ECO:0000256" key="2">
    <source>
        <dbReference type="ARBA" id="ARBA00004236"/>
    </source>
</evidence>
<evidence type="ECO:0000256" key="3">
    <source>
        <dbReference type="ARBA" id="ARBA00012780"/>
    </source>
</evidence>
<dbReference type="SUPFAM" id="SSF51445">
    <property type="entry name" value="(Trans)glycosidases"/>
    <property type="match status" value="1"/>
</dbReference>
<protein>
    <recommendedName>
        <fullName evidence="3">glucan endo-1,3-beta-D-glucosidase</fullName>
        <ecNumber evidence="3">3.2.1.39</ecNumber>
    </recommendedName>
    <alternativeName>
        <fullName evidence="13">Endo-1,3-beta-glucanase btgC</fullName>
    </alternativeName>
    <alternativeName>
        <fullName evidence="12">Laminarinase btgC</fullName>
    </alternativeName>
</protein>
<evidence type="ECO:0000256" key="7">
    <source>
        <dbReference type="ARBA" id="ARBA00023180"/>
    </source>
</evidence>
<dbReference type="AlphaFoldDB" id="A0ABD3FDB0"/>
<dbReference type="GO" id="GO:0071555">
    <property type="term" value="P:cell wall organization"/>
    <property type="evidence" value="ECO:0007669"/>
    <property type="project" value="UniProtKB-KW"/>
</dbReference>
<organism evidence="15 16">
    <name type="scientific">Phytophthora oleae</name>
    <dbReference type="NCBI Taxonomy" id="2107226"/>
    <lineage>
        <taxon>Eukaryota</taxon>
        <taxon>Sar</taxon>
        <taxon>Stramenopiles</taxon>
        <taxon>Oomycota</taxon>
        <taxon>Peronosporomycetes</taxon>
        <taxon>Peronosporales</taxon>
        <taxon>Peronosporaceae</taxon>
        <taxon>Phytophthora</taxon>
    </lineage>
</organism>
<keyword evidence="16" id="KW-1185">Reference proteome</keyword>
<evidence type="ECO:0000256" key="9">
    <source>
        <dbReference type="ARBA" id="ARBA00023316"/>
    </source>
</evidence>
<dbReference type="Proteomes" id="UP001632037">
    <property type="component" value="Unassembled WGS sequence"/>
</dbReference>
<evidence type="ECO:0000256" key="10">
    <source>
        <dbReference type="ARBA" id="ARBA00023326"/>
    </source>
</evidence>
<dbReference type="GO" id="GO:0042973">
    <property type="term" value="F:glucan endo-1,3-beta-D-glucosidase activity"/>
    <property type="evidence" value="ECO:0007669"/>
    <property type="project" value="UniProtKB-EC"/>
</dbReference>
<dbReference type="InterPro" id="IPR017853">
    <property type="entry name" value="GH"/>
</dbReference>
<proteinExistence type="predicted"/>
<gene>
    <name evidence="15" type="ORF">V7S43_010618</name>
</gene>
<dbReference type="Gene3D" id="3.20.20.80">
    <property type="entry name" value="Glycosidases"/>
    <property type="match status" value="1"/>
</dbReference>
<evidence type="ECO:0000313" key="16">
    <source>
        <dbReference type="Proteomes" id="UP001632037"/>
    </source>
</evidence>
<keyword evidence="6" id="KW-0472">Membrane</keyword>
<keyword evidence="9" id="KW-0961">Cell wall biogenesis/degradation</keyword>
<comment type="catalytic activity">
    <reaction evidence="1">
        <text>Hydrolysis of (1-&gt;3)-beta-D-glucosidic linkages in (1-&gt;3)-beta-D-glucans.</text>
        <dbReference type="EC" id="3.2.1.39"/>
    </reaction>
</comment>
<comment type="caution">
    <text evidence="15">The sequence shown here is derived from an EMBL/GenBank/DDBJ whole genome shotgun (WGS) entry which is preliminary data.</text>
</comment>
<evidence type="ECO:0000256" key="1">
    <source>
        <dbReference type="ARBA" id="ARBA00000382"/>
    </source>
</evidence>
<feature type="compositionally biased region" description="Polar residues" evidence="14">
    <location>
        <begin position="358"/>
        <end position="377"/>
    </location>
</feature>
<dbReference type="EMBL" id="JBIMZQ010000024">
    <property type="protein sequence ID" value="KAL3664291.1"/>
    <property type="molecule type" value="Genomic_DNA"/>
</dbReference>
<keyword evidence="7" id="KW-0325">Glycoprotein</keyword>
<evidence type="ECO:0000256" key="4">
    <source>
        <dbReference type="ARBA" id="ARBA00022475"/>
    </source>
</evidence>
<dbReference type="EC" id="3.2.1.39" evidence="3"/>
<evidence type="ECO:0000256" key="14">
    <source>
        <dbReference type="SAM" id="MobiDB-lite"/>
    </source>
</evidence>
<keyword evidence="8" id="KW-0119">Carbohydrate metabolism</keyword>
<evidence type="ECO:0000256" key="5">
    <source>
        <dbReference type="ARBA" id="ARBA00022801"/>
    </source>
</evidence>
<name>A0ABD3FDB0_9STRA</name>
<accession>A0ABD3FDB0</accession>
<sequence length="384" mass="40583">MSSTDAVGVCYAPWHHATVTEDVLKADIQQIGKYFSSFRTFETRMGGVNAIDVAAAAGVKIAVGVQMNDLASVDAEIQAVCDGYAKNPGSVEVIWVGNENLQNNGFGTVSADQLVGYIQKVKECTGGGAPVGTVQRINEWNSAPGADKVAAACDKLGFNIYPFFTQGELTPVEKLQAQWEQATSKYDAGKIQLTETGWPTAGETYQGNSPSLETMQQYLNDFTTWSADKGESYWFMMYDTTTSYSGAEYEKHFGCFNADGTPKVSVPGDFAKGGITQLSSTTGSFTGSQTQQGNSTEAPATPATEAPAITPAADGGDQTQQQGEVTPAPTEQQYAVDIPEYRTEAPTAPTGEIPAQDTPAQDSPSVTPAATTPSVVQSGKDCAM</sequence>
<evidence type="ECO:0000256" key="8">
    <source>
        <dbReference type="ARBA" id="ARBA00023277"/>
    </source>
</evidence>
<dbReference type="PANTHER" id="PTHR16631">
    <property type="entry name" value="GLUCAN 1,3-BETA-GLUCOSIDASE"/>
    <property type="match status" value="1"/>
</dbReference>
<keyword evidence="10" id="KW-0624">Polysaccharide degradation</keyword>
<comment type="subcellular location">
    <subcellularLocation>
        <location evidence="2">Cell membrane</location>
    </subcellularLocation>
</comment>
<feature type="compositionally biased region" description="Low complexity" evidence="14">
    <location>
        <begin position="276"/>
        <end position="323"/>
    </location>
</feature>
<dbReference type="GO" id="GO:0000272">
    <property type="term" value="P:polysaccharide catabolic process"/>
    <property type="evidence" value="ECO:0007669"/>
    <property type="project" value="UniProtKB-KW"/>
</dbReference>
<evidence type="ECO:0000256" key="13">
    <source>
        <dbReference type="ARBA" id="ARBA00043078"/>
    </source>
</evidence>
<evidence type="ECO:0000256" key="6">
    <source>
        <dbReference type="ARBA" id="ARBA00023136"/>
    </source>
</evidence>
<dbReference type="InterPro" id="IPR050732">
    <property type="entry name" value="Beta-glucan_modifiers"/>
</dbReference>
<evidence type="ECO:0000313" key="15">
    <source>
        <dbReference type="EMBL" id="KAL3664291.1"/>
    </source>
</evidence>
<evidence type="ECO:0000256" key="11">
    <source>
        <dbReference type="ARBA" id="ARBA00037649"/>
    </source>
</evidence>
<keyword evidence="4" id="KW-1003">Cell membrane</keyword>
<evidence type="ECO:0000256" key="12">
    <source>
        <dbReference type="ARBA" id="ARBA00042373"/>
    </source>
</evidence>
<dbReference type="PANTHER" id="PTHR16631:SF17">
    <property type="entry name" value="GLUCAN ENDO-1,3-BETA-GLUCOSIDASE BTGC"/>
    <property type="match status" value="1"/>
</dbReference>
<keyword evidence="5" id="KW-0378">Hydrolase</keyword>